<dbReference type="PANTHER" id="PTHR43222">
    <property type="entry name" value="NUDIX HYDROLASE 23"/>
    <property type="match status" value="1"/>
</dbReference>
<dbReference type="InterPro" id="IPR000086">
    <property type="entry name" value="NUDIX_hydrolase_dom"/>
</dbReference>
<organism evidence="2 3">
    <name type="scientific">Marinobacter suaedae</name>
    <dbReference type="NCBI Taxonomy" id="3057675"/>
    <lineage>
        <taxon>Bacteria</taxon>
        <taxon>Pseudomonadati</taxon>
        <taxon>Pseudomonadota</taxon>
        <taxon>Gammaproteobacteria</taxon>
        <taxon>Pseudomonadales</taxon>
        <taxon>Marinobacteraceae</taxon>
        <taxon>Marinobacter</taxon>
    </lineage>
</organism>
<dbReference type="InterPro" id="IPR029401">
    <property type="entry name" value="Nudix_N"/>
</dbReference>
<dbReference type="Pfam" id="PF14803">
    <property type="entry name" value="Zn_ribbon_Nudix"/>
    <property type="match status" value="1"/>
</dbReference>
<dbReference type="EMBL" id="JAUMIS010000001">
    <property type="protein sequence ID" value="MDO3720087.1"/>
    <property type="molecule type" value="Genomic_DNA"/>
</dbReference>
<dbReference type="Pfam" id="PF00293">
    <property type="entry name" value="NUDIX"/>
    <property type="match status" value="1"/>
</dbReference>
<sequence length="185" mass="21156">MKYCSTCGHPVEQRIPEGDNRHRYVCISCEEIHYQNPRIVAGTVTLWEGKLLLCRRAIEPRYGYWTLPAGFMENAETTVEAAMRETREEALAEVNVEGLYSIIDVPHINQVHMFYRASLINGEFGAGEESLESQLFELDKIPWSELSFPTVRKTLELFVEDARKDTFGVHIDDIRRPMSASSKTG</sequence>
<dbReference type="RefSeq" id="WP_223793741.1">
    <property type="nucleotide sequence ID" value="NZ_JAUMIS010000001.1"/>
</dbReference>
<keyword evidence="2" id="KW-0378">Hydrolase</keyword>
<dbReference type="SUPFAM" id="SSF55811">
    <property type="entry name" value="Nudix"/>
    <property type="match status" value="1"/>
</dbReference>
<accession>A0ABT8VVS6</accession>
<comment type="caution">
    <text evidence="2">The sequence shown here is derived from an EMBL/GenBank/DDBJ whole genome shotgun (WGS) entry which is preliminary data.</text>
</comment>
<dbReference type="Gene3D" id="3.90.79.10">
    <property type="entry name" value="Nucleoside Triphosphate Pyrophosphohydrolase"/>
    <property type="match status" value="1"/>
</dbReference>
<protein>
    <submittedName>
        <fullName evidence="2">NUDIX hydrolase</fullName>
    </submittedName>
</protein>
<dbReference type="PROSITE" id="PS51462">
    <property type="entry name" value="NUDIX"/>
    <property type="match status" value="1"/>
</dbReference>
<keyword evidence="3" id="KW-1185">Reference proteome</keyword>
<dbReference type="PANTHER" id="PTHR43222:SF2">
    <property type="entry name" value="NUDIX HYDROLASE 23, CHLOROPLASTIC"/>
    <property type="match status" value="1"/>
</dbReference>
<dbReference type="GO" id="GO:0016787">
    <property type="term" value="F:hydrolase activity"/>
    <property type="evidence" value="ECO:0007669"/>
    <property type="project" value="UniProtKB-KW"/>
</dbReference>
<evidence type="ECO:0000259" key="1">
    <source>
        <dbReference type="PROSITE" id="PS51462"/>
    </source>
</evidence>
<evidence type="ECO:0000313" key="2">
    <source>
        <dbReference type="EMBL" id="MDO3720087.1"/>
    </source>
</evidence>
<gene>
    <name evidence="2" type="ORF">QVZ43_00025</name>
</gene>
<dbReference type="CDD" id="cd04511">
    <property type="entry name" value="NUDIX_Hydrolase"/>
    <property type="match status" value="1"/>
</dbReference>
<feature type="domain" description="Nudix hydrolase" evidence="1">
    <location>
        <begin position="36"/>
        <end position="159"/>
    </location>
</feature>
<proteinExistence type="predicted"/>
<reference evidence="2" key="1">
    <citation type="submission" date="2023-07" db="EMBL/GenBank/DDBJ databases">
        <title>Marinobacter sp. chi1 genome sequencing and assembly.</title>
        <authorList>
            <person name="Park S."/>
        </authorList>
    </citation>
    <scope>NUCLEOTIDE SEQUENCE</scope>
    <source>
        <strain evidence="2">Chi1</strain>
    </source>
</reference>
<dbReference type="Gene3D" id="2.20.70.10">
    <property type="match status" value="1"/>
</dbReference>
<evidence type="ECO:0000313" key="3">
    <source>
        <dbReference type="Proteomes" id="UP001168640"/>
    </source>
</evidence>
<dbReference type="Proteomes" id="UP001168640">
    <property type="component" value="Unassembled WGS sequence"/>
</dbReference>
<name>A0ABT8VVS6_9GAMM</name>
<dbReference type="InterPro" id="IPR015797">
    <property type="entry name" value="NUDIX_hydrolase-like_dom_sf"/>
</dbReference>